<protein>
    <submittedName>
        <fullName evidence="1">Uncharacterized protein</fullName>
    </submittedName>
</protein>
<evidence type="ECO:0000313" key="2">
    <source>
        <dbReference type="Proteomes" id="UP000466442"/>
    </source>
</evidence>
<organism evidence="1 2">
    <name type="scientific">Apolygus lucorum</name>
    <name type="common">Small green plant bug</name>
    <name type="synonym">Lygocoris lucorum</name>
    <dbReference type="NCBI Taxonomy" id="248454"/>
    <lineage>
        <taxon>Eukaryota</taxon>
        <taxon>Metazoa</taxon>
        <taxon>Ecdysozoa</taxon>
        <taxon>Arthropoda</taxon>
        <taxon>Hexapoda</taxon>
        <taxon>Insecta</taxon>
        <taxon>Pterygota</taxon>
        <taxon>Neoptera</taxon>
        <taxon>Paraneoptera</taxon>
        <taxon>Hemiptera</taxon>
        <taxon>Heteroptera</taxon>
        <taxon>Panheteroptera</taxon>
        <taxon>Cimicomorpha</taxon>
        <taxon>Miridae</taxon>
        <taxon>Mirini</taxon>
        <taxon>Apolygus</taxon>
    </lineage>
</organism>
<evidence type="ECO:0000313" key="1">
    <source>
        <dbReference type="EMBL" id="KAF6206729.1"/>
    </source>
</evidence>
<dbReference type="Proteomes" id="UP000466442">
    <property type="component" value="Unassembled WGS sequence"/>
</dbReference>
<dbReference type="EMBL" id="WIXP02000008">
    <property type="protein sequence ID" value="KAF6206729.1"/>
    <property type="molecule type" value="Genomic_DNA"/>
</dbReference>
<accession>A0A8S9XDS9</accession>
<dbReference type="AlphaFoldDB" id="A0A8S9XDS9"/>
<sequence>MVIGCENNNRKTILTQFPEFTEGAGVLIEQQITFITELDFGSRKNPAGSDNGSLFFPEGILRCITTCTFRDELIGTKYGDSLWRN</sequence>
<gene>
    <name evidence="1" type="ORF">GE061_017965</name>
</gene>
<comment type="caution">
    <text evidence="1">The sequence shown here is derived from an EMBL/GenBank/DDBJ whole genome shotgun (WGS) entry which is preliminary data.</text>
</comment>
<proteinExistence type="predicted"/>
<keyword evidence="2" id="KW-1185">Reference proteome</keyword>
<reference evidence="1" key="1">
    <citation type="journal article" date="2021" name="Mol. Ecol. Resour.">
        <title>Apolygus lucorum genome provides insights into omnivorousness and mesophyll feeding.</title>
        <authorList>
            <person name="Liu Y."/>
            <person name="Liu H."/>
            <person name="Wang H."/>
            <person name="Huang T."/>
            <person name="Liu B."/>
            <person name="Yang B."/>
            <person name="Yin L."/>
            <person name="Li B."/>
            <person name="Zhang Y."/>
            <person name="Zhang S."/>
            <person name="Jiang F."/>
            <person name="Zhang X."/>
            <person name="Ren Y."/>
            <person name="Wang B."/>
            <person name="Wang S."/>
            <person name="Lu Y."/>
            <person name="Wu K."/>
            <person name="Fan W."/>
            <person name="Wang G."/>
        </authorList>
    </citation>
    <scope>NUCLEOTIDE SEQUENCE</scope>
    <source>
        <strain evidence="1">12Hb</strain>
    </source>
</reference>
<name>A0A8S9XDS9_APOLU</name>